<evidence type="ECO:0000256" key="10">
    <source>
        <dbReference type="ARBA" id="ARBA00022729"/>
    </source>
</evidence>
<dbReference type="FunFam" id="2.60.120.430:FF:000003">
    <property type="entry name" value="FERONIA receptor-like kinase"/>
    <property type="match status" value="1"/>
</dbReference>
<comment type="subcellular location">
    <subcellularLocation>
        <location evidence="1">Cell membrane</location>
        <topology evidence="1">Single-pass membrane protein</topology>
    </subcellularLocation>
    <subcellularLocation>
        <location evidence="2">Membrane</location>
        <topology evidence="2">Single-pass type I membrane protein</topology>
    </subcellularLocation>
</comment>
<evidence type="ECO:0000256" key="1">
    <source>
        <dbReference type="ARBA" id="ARBA00004162"/>
    </source>
</evidence>
<evidence type="ECO:0000256" key="9">
    <source>
        <dbReference type="ARBA" id="ARBA00022692"/>
    </source>
</evidence>
<evidence type="ECO:0000313" key="25">
    <source>
        <dbReference type="EMBL" id="CAI9091270.1"/>
    </source>
</evidence>
<evidence type="ECO:0000256" key="20">
    <source>
        <dbReference type="ARBA" id="ARBA00048679"/>
    </source>
</evidence>
<evidence type="ECO:0000256" key="4">
    <source>
        <dbReference type="ARBA" id="ARBA00022475"/>
    </source>
</evidence>
<dbReference type="PANTHER" id="PTHR27006:SF606">
    <property type="entry name" value="INTERLEUKIN-1 RECEPTOR-ASSOCIATED KINASE 4"/>
    <property type="match status" value="1"/>
</dbReference>
<evidence type="ECO:0000256" key="15">
    <source>
        <dbReference type="ARBA" id="ARBA00022989"/>
    </source>
</evidence>
<feature type="domain" description="Protein kinase" evidence="24">
    <location>
        <begin position="1496"/>
        <end position="1793"/>
    </location>
</feature>
<keyword evidence="10" id="KW-0732">Signal</keyword>
<evidence type="ECO:0000256" key="5">
    <source>
        <dbReference type="ARBA" id="ARBA00022527"/>
    </source>
</evidence>
<dbReference type="SMART" id="SM00220">
    <property type="entry name" value="S_TKc"/>
    <property type="match status" value="2"/>
</dbReference>
<accession>A0AAV1C6P6</accession>
<feature type="domain" description="Protein kinase" evidence="24">
    <location>
        <begin position="1085"/>
        <end position="1363"/>
    </location>
</feature>
<dbReference type="GO" id="GO:0005524">
    <property type="term" value="F:ATP binding"/>
    <property type="evidence" value="ECO:0007669"/>
    <property type="project" value="UniProtKB-UniRule"/>
</dbReference>
<keyword evidence="12 21" id="KW-0547">Nucleotide-binding</keyword>
<comment type="catalytic activity">
    <reaction evidence="19">
        <text>L-threonyl-[protein] + ATP = O-phospho-L-threonyl-[protein] + ADP + H(+)</text>
        <dbReference type="Rhea" id="RHEA:46608"/>
        <dbReference type="Rhea" id="RHEA-COMP:11060"/>
        <dbReference type="Rhea" id="RHEA-COMP:11605"/>
        <dbReference type="ChEBI" id="CHEBI:15378"/>
        <dbReference type="ChEBI" id="CHEBI:30013"/>
        <dbReference type="ChEBI" id="CHEBI:30616"/>
        <dbReference type="ChEBI" id="CHEBI:61977"/>
        <dbReference type="ChEBI" id="CHEBI:456216"/>
        <dbReference type="EC" id="2.7.11.1"/>
    </reaction>
</comment>
<dbReference type="InterPro" id="IPR024788">
    <property type="entry name" value="Malectin-like_Carb-bd_dom"/>
</dbReference>
<keyword evidence="17" id="KW-0675">Receptor</keyword>
<keyword evidence="26" id="KW-1185">Reference proteome</keyword>
<keyword evidence="5" id="KW-0723">Serine/threonine-protein kinase</keyword>
<evidence type="ECO:0000256" key="19">
    <source>
        <dbReference type="ARBA" id="ARBA00047899"/>
    </source>
</evidence>
<dbReference type="PROSITE" id="PS50011">
    <property type="entry name" value="PROTEIN_KINASE_DOM"/>
    <property type="match status" value="4"/>
</dbReference>
<dbReference type="CDD" id="cd14066">
    <property type="entry name" value="STKc_IRAK"/>
    <property type="match status" value="1"/>
</dbReference>
<dbReference type="Gene3D" id="1.10.510.10">
    <property type="entry name" value="Transferase(Phosphotransferase) domain 1"/>
    <property type="match status" value="4"/>
</dbReference>
<dbReference type="GO" id="GO:0004674">
    <property type="term" value="F:protein serine/threonine kinase activity"/>
    <property type="evidence" value="ECO:0007669"/>
    <property type="project" value="UniProtKB-KW"/>
</dbReference>
<feature type="transmembrane region" description="Helical" evidence="23">
    <location>
        <begin position="591"/>
        <end position="614"/>
    </location>
</feature>
<evidence type="ECO:0000256" key="6">
    <source>
        <dbReference type="ARBA" id="ARBA00022553"/>
    </source>
</evidence>
<proteinExistence type="predicted"/>
<dbReference type="FunFam" id="1.10.510.10:FF:001023">
    <property type="entry name" value="Os07g0541700 protein"/>
    <property type="match status" value="2"/>
</dbReference>
<feature type="binding site" evidence="21">
    <location>
        <position position="1114"/>
    </location>
    <ligand>
        <name>ATP</name>
        <dbReference type="ChEBI" id="CHEBI:30616"/>
    </ligand>
</feature>
<evidence type="ECO:0000256" key="21">
    <source>
        <dbReference type="PROSITE-ProRule" id="PRU10141"/>
    </source>
</evidence>
<evidence type="ECO:0000256" key="7">
    <source>
        <dbReference type="ARBA" id="ARBA00022614"/>
    </source>
</evidence>
<keyword evidence="18" id="KW-0325">Glycoprotein</keyword>
<evidence type="ECO:0000256" key="22">
    <source>
        <dbReference type="SAM" id="MobiDB-lite"/>
    </source>
</evidence>
<evidence type="ECO:0000256" key="17">
    <source>
        <dbReference type="ARBA" id="ARBA00023170"/>
    </source>
</evidence>
<evidence type="ECO:0000259" key="24">
    <source>
        <dbReference type="PROSITE" id="PS50011"/>
    </source>
</evidence>
<gene>
    <name evidence="25" type="ORF">OLC1_LOCUS3236</name>
</gene>
<reference evidence="25" key="1">
    <citation type="submission" date="2023-03" db="EMBL/GenBank/DDBJ databases">
        <authorList>
            <person name="Julca I."/>
        </authorList>
    </citation>
    <scope>NUCLEOTIDE SEQUENCE</scope>
</reference>
<dbReference type="Gene3D" id="3.30.200.20">
    <property type="entry name" value="Phosphorylase Kinase, domain 1"/>
    <property type="match status" value="4"/>
</dbReference>
<dbReference type="PANTHER" id="PTHR27006">
    <property type="entry name" value="PROMASTIGOTE SURFACE ANTIGEN PROTEIN PSA"/>
    <property type="match status" value="1"/>
</dbReference>
<sequence length="2432" mass="274691">MPEREARDFTFLINDYIVEKKADVVRWNGIGIPLYRDFLVIMEGDREGSKSGAGIGAAQKLFKLSITTDHWLFGRGENQSVFSGIKSKQARNLTSMAELKDLQSKGNDSFCLQKPFWVWPLKAHFYLGNKHKVERSPFKELPLYCYETLAGATQNFHPQRKLRYVSFATVYKGILSSGQEIVVKRHSGSQQQENMEFRNEYMVMSQLQHHNLVRALGCCVERKEKMLIYEYLPNGTLDAILFDPGKQSLLDWTRRESIIKGIATSLHYLNRNSRFKVIRGDLTASNILLDRELNPKISIFRVSRFSFLALLLSLDTASDCLTEGLVSEKSDVYSFGVLLLEIIREKRCSTGGIGTDYLGLIGWAWKLWIDNKTVKLVDPAILSPGIELEIVRYIHVARVCTCFDVELPPPKLPVYSAWKSVHGNEICAQHGDSVRDSTTWKEDSSLPCCCSECTIIIFWLSHFSGQFSLYLCRSPGENDTPGIPAQKKNKQNQIHLSSACTSGCFMSPLRNTRVWSFFFLFLSFNEGINWVTSCGFPSRLEQSSKSTEILLWLILAIICLGINTESKEESLQQESKGTHKLFHFRPDKQEYMFSIISPVLIWVLFPCILLPIFVNCDVALNSGCDHLTLTALDGREWVGESVSSYYLSGKSRSSTAGDQTSSFPGFDPVPYKTSRISATEFHYNFYLEPGQKFIRLHFFPASYRGFERSIDYFNVKAGPFTLLKDYSASFIAETLGVKYIVKEFCLNIEESKHLKISFIPSQNSSLNRNVHAFVNGIEIISMPTGLYYTLEGEVGPPIVGLTNRFYIIDNSTALEVVQRFNVGGTSIPPVEDVGLFRRWNQDTDYFLDSAVIQVNHQELKIKYITIPTFIAPLKIFQTSWKIGRSPGANQMYKLRWKVPVDLGFGYLVRLHFCHLDSIADLEQREFSVLINNQIAEAKANVIKWSGGAGIPVYRDYVIILKGEFEGSKSSLLIGLESSHGSVLKLLNGLEIFKLSDLRNNLAAPKPVFPERIITSKDNVSLIFSKINVFGTGMTILIILLSLLTYEVRFFWEANLHDGKHPESATVEECSYLFSLADIKKATENFSEELVIGRGGFGSVYKGSIPGVAKTAAIKRLNPSSRQGAREFWTEIETLSKLRHYHLVSLIGYCNEHQEMILVYEYMPCGTLADNLYKFPRNEKEFTPLTWEQRLRICIGAARGLEYLHTGSQYGVIHRDVKDTNILLDENFVAKISDFGLSKLERTSHSKSYVSTNVKGTVGYLDPDYFRTHRLTRKSDVYSFGIVMLVILSGKPAVNSRRPRSMLTCFQDCIADGDFGKILDLSLQGKISSDGLGEFVNIVGNCLQEMPKRRPTMSQVVADLEQVLKKHGGENGFASVDIVDQPCDQSNIHSFHFQLKAESIISAPSEGITSTTSRKMLDTQNSLTRGAHLQLRGQDSAPGRKALWVWPWRAVWNRGNRRNAQELVPHTSGNKLQAVESFPADVLLYDYQTLADATRNFHPENLIRSGVSGNVYKGTLRNGEEVVVRTLLNASNQGDVEFRGEVVSMRKLEHHNIVRLIGCCAERSQRMLVNEYMPSLDAYLFDSAKADLLDWNRRKVIIEGIACGLLYLHRDSNVKTVHGDLNPSNILLDKELKPKIYCPDFGRILKKLRDPTSTLVSRAQYYMAPEYFILGIFSEKSDVYSYGRLILEIITGKMVFFWDNGSVPQFERWAWKFWEENEMIEVDPAILCPDTETEISRYVHIGGFPIEFRQPDDLQLTLPSTVAPMGSQLRVMVVNGSENRPPISSLVNPGQKILRLHFCSASYTGFDKSFPQFSVKAGPFTLLKDYNPAVTVNSLGTKHIVKEFFLNVEPNEQLAITFSPSLIGESKSKVYAFVNGIEIISMPMGLYYTPEHELGARLIGSNRYFIVENSTALEVIQRLNIGGSSIPPAEDVSLFRQWNEDIKYLVEPKARRVDHLALKIKLSNVPALIAPPKIYQTCWKTDTSMVKKMYHFKWKVPIDLGFAYLVRLHFCELNYGMAERESREFSILVNNQIAEAKADVLTWSGDIGIPVYRDYVVIMEGNKEGRNSDLLIEMQSRDALAFGLLNGLEIFKLSNLNNELAAAAPKLEFPKRMYLAFGLTNRTGTSLRLSSMILFLAVVLIYYILVKLGKKKSQVKKCAQSVSVKPSCLRFSLAKIKKATQNFSEASVIGRGGFAVVYKGCIQGIAGSVAIKRLKSNSTQGAQEFWAEIKTLSELRHKHLVSLIGYCNESGEMILIYEYISGKPAVDKTKPGEPLSLILRFRQCMADGDIKSMVDPDIKGEIPSKVLAKFVKDIESCLLPLPKKRPTMTQLVVSLEQALEHHLDRVKSPPPMEKIRAKSTQGTSSSFGRKEVQVTGRGSKPVRKPFWNSLVKDLWNTDDELVIDWPFNGMKMKIDRFLGRSVEIPTRRSYLGQ</sequence>
<dbReference type="Proteomes" id="UP001161247">
    <property type="component" value="Chromosome 1"/>
</dbReference>
<keyword evidence="15 23" id="KW-1133">Transmembrane helix</keyword>
<dbReference type="EMBL" id="OX459118">
    <property type="protein sequence ID" value="CAI9091270.1"/>
    <property type="molecule type" value="Genomic_DNA"/>
</dbReference>
<dbReference type="GO" id="GO:0005886">
    <property type="term" value="C:plasma membrane"/>
    <property type="evidence" value="ECO:0007669"/>
    <property type="project" value="UniProtKB-SubCell"/>
</dbReference>
<keyword evidence="16 23" id="KW-0472">Membrane</keyword>
<evidence type="ECO:0000256" key="8">
    <source>
        <dbReference type="ARBA" id="ARBA00022679"/>
    </source>
</evidence>
<dbReference type="FunFam" id="1.10.510.10:FF:000358">
    <property type="entry name" value="Putative leucine-rich repeat receptor-like serine/threonine-protein kinase"/>
    <property type="match status" value="1"/>
</dbReference>
<evidence type="ECO:0000256" key="12">
    <source>
        <dbReference type="ARBA" id="ARBA00022741"/>
    </source>
</evidence>
<keyword evidence="14 21" id="KW-0067">ATP-binding</keyword>
<keyword evidence="8" id="KW-0808">Transferase</keyword>
<evidence type="ECO:0000256" key="13">
    <source>
        <dbReference type="ARBA" id="ARBA00022777"/>
    </source>
</evidence>
<feature type="domain" description="Protein kinase" evidence="24">
    <location>
        <begin position="2182"/>
        <end position="2432"/>
    </location>
</feature>
<name>A0AAV1C6P6_OLDCO</name>
<evidence type="ECO:0000313" key="26">
    <source>
        <dbReference type="Proteomes" id="UP001161247"/>
    </source>
</evidence>
<feature type="transmembrane region" description="Helical" evidence="23">
    <location>
        <begin position="1026"/>
        <end position="1045"/>
    </location>
</feature>
<evidence type="ECO:0000256" key="11">
    <source>
        <dbReference type="ARBA" id="ARBA00022737"/>
    </source>
</evidence>
<evidence type="ECO:0000256" key="23">
    <source>
        <dbReference type="SAM" id="Phobius"/>
    </source>
</evidence>
<feature type="compositionally biased region" description="Polar residues" evidence="22">
    <location>
        <begin position="2357"/>
        <end position="2366"/>
    </location>
</feature>
<keyword evidence="4" id="KW-1003">Cell membrane</keyword>
<feature type="transmembrane region" description="Helical" evidence="23">
    <location>
        <begin position="2126"/>
        <end position="2145"/>
    </location>
</feature>
<evidence type="ECO:0000256" key="3">
    <source>
        <dbReference type="ARBA" id="ARBA00012513"/>
    </source>
</evidence>
<keyword evidence="7" id="KW-0433">Leucine-rich repeat</keyword>
<feature type="domain" description="Protein kinase" evidence="24">
    <location>
        <begin position="156"/>
        <end position="399"/>
    </location>
</feature>
<organism evidence="25 26">
    <name type="scientific">Oldenlandia corymbosa var. corymbosa</name>
    <dbReference type="NCBI Taxonomy" id="529605"/>
    <lineage>
        <taxon>Eukaryota</taxon>
        <taxon>Viridiplantae</taxon>
        <taxon>Streptophyta</taxon>
        <taxon>Embryophyta</taxon>
        <taxon>Tracheophyta</taxon>
        <taxon>Spermatophyta</taxon>
        <taxon>Magnoliopsida</taxon>
        <taxon>eudicotyledons</taxon>
        <taxon>Gunneridae</taxon>
        <taxon>Pentapetalae</taxon>
        <taxon>asterids</taxon>
        <taxon>lamiids</taxon>
        <taxon>Gentianales</taxon>
        <taxon>Rubiaceae</taxon>
        <taxon>Rubioideae</taxon>
        <taxon>Spermacoceae</taxon>
        <taxon>Hedyotis-Oldenlandia complex</taxon>
        <taxon>Oldenlandia</taxon>
    </lineage>
</organism>
<dbReference type="PROSITE" id="PS00108">
    <property type="entry name" value="PROTEIN_KINASE_ST"/>
    <property type="match status" value="1"/>
</dbReference>
<dbReference type="InterPro" id="IPR011009">
    <property type="entry name" value="Kinase-like_dom_sf"/>
</dbReference>
<dbReference type="Pfam" id="PF00069">
    <property type="entry name" value="Pkinase"/>
    <property type="match status" value="1"/>
</dbReference>
<dbReference type="FunFam" id="2.60.120.430:FF:000007">
    <property type="entry name" value="FERONIA receptor-like kinase"/>
    <property type="match status" value="2"/>
</dbReference>
<feature type="region of interest" description="Disordered" evidence="22">
    <location>
        <begin position="2346"/>
        <end position="2377"/>
    </location>
</feature>
<dbReference type="PROSITE" id="PS00107">
    <property type="entry name" value="PROTEIN_KINASE_ATP"/>
    <property type="match status" value="2"/>
</dbReference>
<evidence type="ECO:0000256" key="2">
    <source>
        <dbReference type="ARBA" id="ARBA00004479"/>
    </source>
</evidence>
<evidence type="ECO:0000256" key="16">
    <source>
        <dbReference type="ARBA" id="ARBA00023136"/>
    </source>
</evidence>
<dbReference type="SUPFAM" id="SSF56112">
    <property type="entry name" value="Protein kinase-like (PK-like)"/>
    <property type="match status" value="4"/>
</dbReference>
<dbReference type="Gene3D" id="2.60.120.430">
    <property type="entry name" value="Galactose-binding lectin"/>
    <property type="match status" value="4"/>
</dbReference>
<feature type="binding site" evidence="21">
    <location>
        <position position="2211"/>
    </location>
    <ligand>
        <name>ATP</name>
        <dbReference type="ChEBI" id="CHEBI:30616"/>
    </ligand>
</feature>
<keyword evidence="11" id="KW-0677">Repeat</keyword>
<dbReference type="InterPro" id="IPR008271">
    <property type="entry name" value="Ser/Thr_kinase_AS"/>
</dbReference>
<feature type="transmembrane region" description="Helical" evidence="23">
    <location>
        <begin position="549"/>
        <end position="566"/>
    </location>
</feature>
<comment type="catalytic activity">
    <reaction evidence="20">
        <text>L-seryl-[protein] + ATP = O-phospho-L-seryl-[protein] + ADP + H(+)</text>
        <dbReference type="Rhea" id="RHEA:17989"/>
        <dbReference type="Rhea" id="RHEA-COMP:9863"/>
        <dbReference type="Rhea" id="RHEA-COMP:11604"/>
        <dbReference type="ChEBI" id="CHEBI:15378"/>
        <dbReference type="ChEBI" id="CHEBI:29999"/>
        <dbReference type="ChEBI" id="CHEBI:30616"/>
        <dbReference type="ChEBI" id="CHEBI:83421"/>
        <dbReference type="ChEBI" id="CHEBI:456216"/>
        <dbReference type="EC" id="2.7.11.1"/>
    </reaction>
</comment>
<dbReference type="InterPro" id="IPR017441">
    <property type="entry name" value="Protein_kinase_ATP_BS"/>
</dbReference>
<keyword evidence="13" id="KW-0418">Kinase</keyword>
<dbReference type="InterPro" id="IPR000719">
    <property type="entry name" value="Prot_kinase_dom"/>
</dbReference>
<dbReference type="Pfam" id="PF07714">
    <property type="entry name" value="PK_Tyr_Ser-Thr"/>
    <property type="match status" value="3"/>
</dbReference>
<evidence type="ECO:0000256" key="18">
    <source>
        <dbReference type="ARBA" id="ARBA00023180"/>
    </source>
</evidence>
<dbReference type="Pfam" id="PF12819">
    <property type="entry name" value="Malectin_like"/>
    <property type="match status" value="2"/>
</dbReference>
<dbReference type="EC" id="2.7.11.1" evidence="3"/>
<dbReference type="InterPro" id="IPR001245">
    <property type="entry name" value="Ser-Thr/Tyr_kinase_cat_dom"/>
</dbReference>
<protein>
    <recommendedName>
        <fullName evidence="3">non-specific serine/threonine protein kinase</fullName>
        <ecNumber evidence="3">2.7.11.1</ecNumber>
    </recommendedName>
</protein>
<evidence type="ECO:0000256" key="14">
    <source>
        <dbReference type="ARBA" id="ARBA00022840"/>
    </source>
</evidence>
<keyword evidence="9 23" id="KW-0812">Transmembrane</keyword>
<dbReference type="FunFam" id="3.30.200.20:FF:000039">
    <property type="entry name" value="receptor-like protein kinase FERONIA"/>
    <property type="match status" value="2"/>
</dbReference>
<keyword evidence="6" id="KW-0597">Phosphoprotein</keyword>